<name>A0A5J4WDQ1_9EUKA</name>
<dbReference type="PANTHER" id="PTHR33050">
    <property type="entry name" value="REVERSE TRANSCRIPTASE DOMAIN-CONTAINING PROTEIN"/>
    <property type="match status" value="1"/>
</dbReference>
<dbReference type="AlphaFoldDB" id="A0A5J4WDQ1"/>
<dbReference type="InterPro" id="IPR052055">
    <property type="entry name" value="Hepadnavirus_pol/RT"/>
</dbReference>
<accession>A0A5J4WDQ1</accession>
<dbReference type="InterPro" id="IPR043502">
    <property type="entry name" value="DNA/RNA_pol_sf"/>
</dbReference>
<dbReference type="EMBL" id="SNRW01002478">
    <property type="protein sequence ID" value="KAA6392642.1"/>
    <property type="molecule type" value="Genomic_DNA"/>
</dbReference>
<protein>
    <submittedName>
        <fullName evidence="2">Uncharacterized protein</fullName>
    </submittedName>
</protein>
<sequence>MPFGLKTAPYIFHKHLHPAITPLRKEAQNPDLLILQTQRAKQLLESLGWIISPKLMLTPQQYVQYIGRIWNLTNLTVTMPEDRKRKMISRLIKLNKQSQRRNTVKIRNLARLIAKLVFLKPKFPRVLLHMKLLYRFLNQAKARQGWNGLVQLTPKLRKDLSWQLSDVRENKPQTFVLIPSQPLIVTDASRRGWELFYYSIVTKPNSKAEESGKRAGSQNPITRKIQQPFFALYDSSEKQLKQEQIHSVHLQTDNTTTNYNINRVNSSRALTHLADIFLRTMEQLNIQIKPTHIPGTANKTVDSLSRLNRAGDYSICKKISFERLHNDGIQTYNQTIRKQKQMSNYGRRVESIQNLEEYELQGITQALLMAASTKKMSEFSKATLKVDSITNAQFVLYTDICQVSGGKVTLTIKKVKDTTICPVKWFARWWNYHESRSIKGEILWWDKTRCKPASDDKCSQMAKLIIKAAGLPYKERITELRAAAIIKMIDNGFPMTVINAQLRTTAEQIGTQQGTSIKQHQTRSKSQSLLGGKQNETYVQANA</sequence>
<dbReference type="SUPFAM" id="SSF56672">
    <property type="entry name" value="DNA/RNA polymerases"/>
    <property type="match status" value="1"/>
</dbReference>
<evidence type="ECO:0000313" key="3">
    <source>
        <dbReference type="Proteomes" id="UP000324800"/>
    </source>
</evidence>
<reference evidence="2 3" key="1">
    <citation type="submission" date="2019-03" db="EMBL/GenBank/DDBJ databases">
        <title>Single cell metagenomics reveals metabolic interactions within the superorganism composed of flagellate Streblomastix strix and complex community of Bacteroidetes bacteria on its surface.</title>
        <authorList>
            <person name="Treitli S.C."/>
            <person name="Kolisko M."/>
            <person name="Husnik F."/>
            <person name="Keeling P."/>
            <person name="Hampl V."/>
        </authorList>
    </citation>
    <scope>NUCLEOTIDE SEQUENCE [LARGE SCALE GENOMIC DNA]</scope>
    <source>
        <strain evidence="2">ST1C</strain>
    </source>
</reference>
<dbReference type="PANTHER" id="PTHR33050:SF7">
    <property type="entry name" value="RIBONUCLEASE H"/>
    <property type="match status" value="1"/>
</dbReference>
<proteinExistence type="predicted"/>
<gene>
    <name evidence="2" type="ORF">EZS28_011835</name>
</gene>
<evidence type="ECO:0000313" key="2">
    <source>
        <dbReference type="EMBL" id="KAA6392642.1"/>
    </source>
</evidence>
<feature type="region of interest" description="Disordered" evidence="1">
    <location>
        <begin position="511"/>
        <end position="536"/>
    </location>
</feature>
<evidence type="ECO:0000256" key="1">
    <source>
        <dbReference type="SAM" id="MobiDB-lite"/>
    </source>
</evidence>
<organism evidence="2 3">
    <name type="scientific">Streblomastix strix</name>
    <dbReference type="NCBI Taxonomy" id="222440"/>
    <lineage>
        <taxon>Eukaryota</taxon>
        <taxon>Metamonada</taxon>
        <taxon>Preaxostyla</taxon>
        <taxon>Oxymonadida</taxon>
        <taxon>Streblomastigidae</taxon>
        <taxon>Streblomastix</taxon>
    </lineage>
</organism>
<dbReference type="Proteomes" id="UP000324800">
    <property type="component" value="Unassembled WGS sequence"/>
</dbReference>
<comment type="caution">
    <text evidence="2">The sequence shown here is derived from an EMBL/GenBank/DDBJ whole genome shotgun (WGS) entry which is preliminary data.</text>
</comment>